<dbReference type="AlphaFoldDB" id="A0A428P8K7"/>
<comment type="caution">
    <text evidence="1">The sequence shown here is derived from an EMBL/GenBank/DDBJ whole genome shotgun (WGS) entry which is preliminary data.</text>
</comment>
<protein>
    <submittedName>
        <fullName evidence="1">Uncharacterized protein</fullName>
    </submittedName>
</protein>
<accession>A0A428P8K7</accession>
<organism evidence="1 2">
    <name type="scientific">Fusarium duplospermum</name>
    <dbReference type="NCBI Taxonomy" id="1325734"/>
    <lineage>
        <taxon>Eukaryota</taxon>
        <taxon>Fungi</taxon>
        <taxon>Dikarya</taxon>
        <taxon>Ascomycota</taxon>
        <taxon>Pezizomycotina</taxon>
        <taxon>Sordariomycetes</taxon>
        <taxon>Hypocreomycetidae</taxon>
        <taxon>Hypocreales</taxon>
        <taxon>Nectriaceae</taxon>
        <taxon>Fusarium</taxon>
        <taxon>Fusarium solani species complex</taxon>
    </lineage>
</organism>
<keyword evidence="2" id="KW-1185">Reference proteome</keyword>
<sequence>MAESLAAAADGCAERLPMLCRAAPRYRVFINLDDPPGRKMPPRTIPNAQSRMAFLWPSTLYALRHRVCATGTGPTAAVLVWPVTMMMLVPAAGQRFGLPDPYIPGLRSRLFLLLKTPTLGSLAFIHTPLFSTPPNPNPNPKRLPSSNPTDHFMRCPSSHSVWRLAFLSWQIRLISFFFLPEPKPSNVARFCIRNSSLGFFPVRLRL</sequence>
<gene>
    <name evidence="1" type="ORF">CEP54_012481</name>
</gene>
<dbReference type="OrthoDB" id="10531319at2759"/>
<evidence type="ECO:0000313" key="2">
    <source>
        <dbReference type="Proteomes" id="UP000288168"/>
    </source>
</evidence>
<reference evidence="1 2" key="1">
    <citation type="submission" date="2017-06" db="EMBL/GenBank/DDBJ databases">
        <title>Comparative genomic analysis of Ambrosia Fusariam Clade fungi.</title>
        <authorList>
            <person name="Stajich J.E."/>
            <person name="Carrillo J."/>
            <person name="Kijimoto T."/>
            <person name="Eskalen A."/>
            <person name="O'Donnell K."/>
            <person name="Kasson M."/>
        </authorList>
    </citation>
    <scope>NUCLEOTIDE SEQUENCE [LARGE SCALE GENOMIC DNA]</scope>
    <source>
        <strain evidence="1 2">NRRL62584</strain>
    </source>
</reference>
<name>A0A428P8K7_9HYPO</name>
<proteinExistence type="predicted"/>
<evidence type="ECO:0000313" key="1">
    <source>
        <dbReference type="EMBL" id="RSL49354.1"/>
    </source>
</evidence>
<dbReference type="EMBL" id="NKCI01000181">
    <property type="protein sequence ID" value="RSL49354.1"/>
    <property type="molecule type" value="Genomic_DNA"/>
</dbReference>
<dbReference type="Proteomes" id="UP000288168">
    <property type="component" value="Unassembled WGS sequence"/>
</dbReference>